<evidence type="ECO:0008006" key="5">
    <source>
        <dbReference type="Google" id="ProtNLM"/>
    </source>
</evidence>
<organism evidence="3 4">
    <name type="scientific">Penicillium malachiteum</name>
    <dbReference type="NCBI Taxonomy" id="1324776"/>
    <lineage>
        <taxon>Eukaryota</taxon>
        <taxon>Fungi</taxon>
        <taxon>Dikarya</taxon>
        <taxon>Ascomycota</taxon>
        <taxon>Pezizomycotina</taxon>
        <taxon>Eurotiomycetes</taxon>
        <taxon>Eurotiomycetidae</taxon>
        <taxon>Eurotiales</taxon>
        <taxon>Aspergillaceae</taxon>
        <taxon>Penicillium</taxon>
    </lineage>
</organism>
<feature type="coiled-coil region" evidence="1">
    <location>
        <begin position="154"/>
        <end position="188"/>
    </location>
</feature>
<evidence type="ECO:0000256" key="2">
    <source>
        <dbReference type="SAM" id="MobiDB-lite"/>
    </source>
</evidence>
<feature type="region of interest" description="Disordered" evidence="2">
    <location>
        <begin position="60"/>
        <end position="87"/>
    </location>
</feature>
<protein>
    <recommendedName>
        <fullName evidence="5">Autophagy-related protein Atg28</fullName>
    </recommendedName>
</protein>
<keyword evidence="4" id="KW-1185">Reference proteome</keyword>
<feature type="compositionally biased region" description="Basic and acidic residues" evidence="2">
    <location>
        <begin position="406"/>
        <end position="415"/>
    </location>
</feature>
<proteinExistence type="predicted"/>
<sequence>MSTLLPFRDKRLPPVPAAASTYHQDPLLYIERQSKHIQRSLQTLIDAQSEGLLTGIGQAQQDISNESSTRTSSRASQSRSLFATHARQPRSKKIGLRAAREAIFQSMYELLKLREEEREILSSQSNERDTALREIQGFTSRRSGLEEAISVIHSDQENQRVTSLQEEARGLETDIHELETKLLEMKAKHRHIVSEIATTKNSVDAKLSSYTESLSLLQSDIQNYLRDPPVQAMSTRPGESTFYTLNPKRRTLEMAQEFWTHEQEDLYDRQQEVDAEILALEEGGGLWQEAMTDVSGFEKRLRDYMRRYMQLNAQETDGVPVGSGKEQVATSVSQDLQQTTQRLESHLEYAEDKDWKLLVCCVAAELEALRQAKGLLLPAFGLPVPDLLPASSPPDHDSDQITNGNTHEHTIPFEHDDSEPPADLLKDTSEHHTDQSSRSEDDEPDPAWLLES</sequence>
<gene>
    <name evidence="3" type="ORF">N7493_003237</name>
</gene>
<keyword evidence="1" id="KW-0175">Coiled coil</keyword>
<dbReference type="Proteomes" id="UP001215712">
    <property type="component" value="Unassembled WGS sequence"/>
</dbReference>
<feature type="compositionally biased region" description="Low complexity" evidence="2">
    <location>
        <begin position="67"/>
        <end position="80"/>
    </location>
</feature>
<reference evidence="3" key="2">
    <citation type="submission" date="2023-01" db="EMBL/GenBank/DDBJ databases">
        <authorList>
            <person name="Petersen C."/>
        </authorList>
    </citation>
    <scope>NUCLEOTIDE SEQUENCE</scope>
    <source>
        <strain evidence="3">IBT 17514</strain>
    </source>
</reference>
<comment type="caution">
    <text evidence="3">The sequence shown here is derived from an EMBL/GenBank/DDBJ whole genome shotgun (WGS) entry which is preliminary data.</text>
</comment>
<evidence type="ECO:0000256" key="1">
    <source>
        <dbReference type="SAM" id="Coils"/>
    </source>
</evidence>
<dbReference type="AlphaFoldDB" id="A0AAD6HTW8"/>
<feature type="region of interest" description="Disordered" evidence="2">
    <location>
        <begin position="388"/>
        <end position="452"/>
    </location>
</feature>
<evidence type="ECO:0000313" key="4">
    <source>
        <dbReference type="Proteomes" id="UP001215712"/>
    </source>
</evidence>
<dbReference type="EMBL" id="JAQJAN010000003">
    <property type="protein sequence ID" value="KAJ5734451.1"/>
    <property type="molecule type" value="Genomic_DNA"/>
</dbReference>
<evidence type="ECO:0000313" key="3">
    <source>
        <dbReference type="EMBL" id="KAJ5734451.1"/>
    </source>
</evidence>
<reference evidence="3" key="1">
    <citation type="journal article" date="2023" name="IMA Fungus">
        <title>Comparative genomic study of the Penicillium genus elucidates a diverse pangenome and 15 lateral gene transfer events.</title>
        <authorList>
            <person name="Petersen C."/>
            <person name="Sorensen T."/>
            <person name="Nielsen M.R."/>
            <person name="Sondergaard T.E."/>
            <person name="Sorensen J.L."/>
            <person name="Fitzpatrick D.A."/>
            <person name="Frisvad J.C."/>
            <person name="Nielsen K.L."/>
        </authorList>
    </citation>
    <scope>NUCLEOTIDE SEQUENCE</scope>
    <source>
        <strain evidence="3">IBT 17514</strain>
    </source>
</reference>
<accession>A0AAD6HTW8</accession>
<feature type="compositionally biased region" description="Basic and acidic residues" evidence="2">
    <location>
        <begin position="424"/>
        <end position="439"/>
    </location>
</feature>
<feature type="coiled-coil region" evidence="1">
    <location>
        <begin position="294"/>
        <end position="353"/>
    </location>
</feature>
<name>A0AAD6HTW8_9EURO</name>